<dbReference type="Proteomes" id="UP000823630">
    <property type="component" value="Unassembled WGS sequence"/>
</dbReference>
<dbReference type="InterPro" id="IPR035437">
    <property type="entry name" value="SNase_OB-fold_sf"/>
</dbReference>
<dbReference type="SMART" id="SM00318">
    <property type="entry name" value="SNc"/>
    <property type="match status" value="1"/>
</dbReference>
<sequence>MVAKTAIDLLRRICAAILFFTLPGTVVAVPAVVDYIIDGDTFAARVNLEPDIFITVRVRIANVDTPELHGQCDYEINMAKLAQARLAQLIPIGTNIELGEIRDDKYLGRIDARVFGPDGRDIGRILINEKLGRPYDGGRRGSWCK</sequence>
<dbReference type="Gene3D" id="2.40.50.90">
    <property type="match status" value="1"/>
</dbReference>
<accession>A0A9D9DCT7</accession>
<evidence type="ECO:0000259" key="1">
    <source>
        <dbReference type="SMART" id="SM00318"/>
    </source>
</evidence>
<evidence type="ECO:0000313" key="2">
    <source>
        <dbReference type="EMBL" id="MBO8425103.1"/>
    </source>
</evidence>
<gene>
    <name evidence="2" type="ORF">IAC69_01335</name>
</gene>
<reference evidence="2" key="2">
    <citation type="journal article" date="2021" name="PeerJ">
        <title>Extensive microbial diversity within the chicken gut microbiome revealed by metagenomics and culture.</title>
        <authorList>
            <person name="Gilroy R."/>
            <person name="Ravi A."/>
            <person name="Getino M."/>
            <person name="Pursley I."/>
            <person name="Horton D.L."/>
            <person name="Alikhan N.F."/>
            <person name="Baker D."/>
            <person name="Gharbi K."/>
            <person name="Hall N."/>
            <person name="Watson M."/>
            <person name="Adriaenssens E.M."/>
            <person name="Foster-Nyarko E."/>
            <person name="Jarju S."/>
            <person name="Secka A."/>
            <person name="Antonio M."/>
            <person name="Oren A."/>
            <person name="Chaudhuri R.R."/>
            <person name="La Ragione R."/>
            <person name="Hildebrand F."/>
            <person name="Pallen M.J."/>
        </authorList>
    </citation>
    <scope>NUCLEOTIDE SEQUENCE</scope>
    <source>
        <strain evidence="2">8207</strain>
    </source>
</reference>
<comment type="caution">
    <text evidence="2">The sequence shown here is derived from an EMBL/GenBank/DDBJ whole genome shotgun (WGS) entry which is preliminary data.</text>
</comment>
<dbReference type="InterPro" id="IPR016071">
    <property type="entry name" value="Staphylococal_nuclease_OB-fold"/>
</dbReference>
<proteinExistence type="predicted"/>
<reference evidence="2" key="1">
    <citation type="submission" date="2020-10" db="EMBL/GenBank/DDBJ databases">
        <authorList>
            <person name="Gilroy R."/>
        </authorList>
    </citation>
    <scope>NUCLEOTIDE SEQUENCE</scope>
    <source>
        <strain evidence="2">8207</strain>
    </source>
</reference>
<dbReference type="SUPFAM" id="SSF50199">
    <property type="entry name" value="Staphylococcal nuclease"/>
    <property type="match status" value="1"/>
</dbReference>
<evidence type="ECO:0000313" key="3">
    <source>
        <dbReference type="Proteomes" id="UP000823630"/>
    </source>
</evidence>
<name>A0A9D9DCT7_9PROT</name>
<dbReference type="EMBL" id="JADINC010000023">
    <property type="protein sequence ID" value="MBO8425103.1"/>
    <property type="molecule type" value="Genomic_DNA"/>
</dbReference>
<feature type="domain" description="TNase-like" evidence="1">
    <location>
        <begin position="27"/>
        <end position="145"/>
    </location>
</feature>
<protein>
    <submittedName>
        <fullName evidence="2">Nuclease</fullName>
    </submittedName>
</protein>
<organism evidence="2 3">
    <name type="scientific">Candidatus Enterousia avistercoris</name>
    <dbReference type="NCBI Taxonomy" id="2840788"/>
    <lineage>
        <taxon>Bacteria</taxon>
        <taxon>Pseudomonadati</taxon>
        <taxon>Pseudomonadota</taxon>
        <taxon>Alphaproteobacteria</taxon>
        <taxon>Candidatus Enterousia</taxon>
    </lineage>
</organism>
<dbReference type="AlphaFoldDB" id="A0A9D9DCT7"/>